<feature type="region of interest" description="Disordered" evidence="1">
    <location>
        <begin position="49"/>
        <end position="73"/>
    </location>
</feature>
<evidence type="ECO:0000313" key="2">
    <source>
        <dbReference type="EMBL" id="KAJ7767316.1"/>
    </source>
</evidence>
<sequence>ISGCKTSWARRGQRIRRWTQLRERQGIKSKKATGSHLLLSHVGLVPTKVGAAQTRRRTRRKRKKILGPRQKMSLRKKIKRKGECRQIRTASLQNTHQHALPLSHVQYTRRTSSPSRRSGAGAGERDGEPLFLGTDKGKQKLSRGGARGTKRAYQKHTKRGASISRRGRWQWDDATAELSNVFELGGWDGDVHALGHIHLVLDDGKRVETRADAARTPDGKEGESSERGNACSKERPPHRKPLPRISAKGTQKGKKNTNNNRAE</sequence>
<feature type="compositionally biased region" description="Basic residues" evidence="1">
    <location>
        <begin position="148"/>
        <end position="159"/>
    </location>
</feature>
<feature type="region of interest" description="Disordered" evidence="1">
    <location>
        <begin position="210"/>
        <end position="263"/>
    </location>
</feature>
<feature type="region of interest" description="Disordered" evidence="1">
    <location>
        <begin position="93"/>
        <end position="165"/>
    </location>
</feature>
<dbReference type="EMBL" id="JARKIB010000022">
    <property type="protein sequence ID" value="KAJ7767316.1"/>
    <property type="molecule type" value="Genomic_DNA"/>
</dbReference>
<evidence type="ECO:0000313" key="3">
    <source>
        <dbReference type="Proteomes" id="UP001215598"/>
    </source>
</evidence>
<organism evidence="2 3">
    <name type="scientific">Mycena metata</name>
    <dbReference type="NCBI Taxonomy" id="1033252"/>
    <lineage>
        <taxon>Eukaryota</taxon>
        <taxon>Fungi</taxon>
        <taxon>Dikarya</taxon>
        <taxon>Basidiomycota</taxon>
        <taxon>Agaricomycotina</taxon>
        <taxon>Agaricomycetes</taxon>
        <taxon>Agaricomycetidae</taxon>
        <taxon>Agaricales</taxon>
        <taxon>Marasmiineae</taxon>
        <taxon>Mycenaceae</taxon>
        <taxon>Mycena</taxon>
    </lineage>
</organism>
<feature type="compositionally biased region" description="Low complexity" evidence="1">
    <location>
        <begin position="108"/>
        <end position="119"/>
    </location>
</feature>
<comment type="caution">
    <text evidence="2">The sequence shown here is derived from an EMBL/GenBank/DDBJ whole genome shotgun (WGS) entry which is preliminary data.</text>
</comment>
<dbReference type="Proteomes" id="UP001215598">
    <property type="component" value="Unassembled WGS sequence"/>
</dbReference>
<protein>
    <submittedName>
        <fullName evidence="2">Uncharacterized protein</fullName>
    </submittedName>
</protein>
<feature type="compositionally biased region" description="Basic and acidic residues" evidence="1">
    <location>
        <begin position="210"/>
        <end position="226"/>
    </location>
</feature>
<gene>
    <name evidence="2" type="ORF">B0H16DRAFT_1789482</name>
</gene>
<dbReference type="AlphaFoldDB" id="A0AAD7JLE8"/>
<keyword evidence="3" id="KW-1185">Reference proteome</keyword>
<feature type="non-terminal residue" evidence="2">
    <location>
        <position position="263"/>
    </location>
</feature>
<reference evidence="2" key="1">
    <citation type="submission" date="2023-03" db="EMBL/GenBank/DDBJ databases">
        <title>Massive genome expansion in bonnet fungi (Mycena s.s.) driven by repeated elements and novel gene families across ecological guilds.</title>
        <authorList>
            <consortium name="Lawrence Berkeley National Laboratory"/>
            <person name="Harder C.B."/>
            <person name="Miyauchi S."/>
            <person name="Viragh M."/>
            <person name="Kuo A."/>
            <person name="Thoen E."/>
            <person name="Andreopoulos B."/>
            <person name="Lu D."/>
            <person name="Skrede I."/>
            <person name="Drula E."/>
            <person name="Henrissat B."/>
            <person name="Morin E."/>
            <person name="Kohler A."/>
            <person name="Barry K."/>
            <person name="LaButti K."/>
            <person name="Morin E."/>
            <person name="Salamov A."/>
            <person name="Lipzen A."/>
            <person name="Mereny Z."/>
            <person name="Hegedus B."/>
            <person name="Baldrian P."/>
            <person name="Stursova M."/>
            <person name="Weitz H."/>
            <person name="Taylor A."/>
            <person name="Grigoriev I.V."/>
            <person name="Nagy L.G."/>
            <person name="Martin F."/>
            <person name="Kauserud H."/>
        </authorList>
    </citation>
    <scope>NUCLEOTIDE SEQUENCE</scope>
    <source>
        <strain evidence="2">CBHHK182m</strain>
    </source>
</reference>
<name>A0AAD7JLE8_9AGAR</name>
<feature type="compositionally biased region" description="Basic residues" evidence="1">
    <location>
        <begin position="54"/>
        <end position="73"/>
    </location>
</feature>
<proteinExistence type="predicted"/>
<evidence type="ECO:0000256" key="1">
    <source>
        <dbReference type="SAM" id="MobiDB-lite"/>
    </source>
</evidence>
<accession>A0AAD7JLE8</accession>